<dbReference type="Gene3D" id="3.30.750.44">
    <property type="match status" value="1"/>
</dbReference>
<reference evidence="7 8" key="1">
    <citation type="submission" date="2020-04" db="EMBL/GenBank/DDBJ databases">
        <authorList>
            <person name="Zhang R."/>
            <person name="Schippers A."/>
        </authorList>
    </citation>
    <scope>NUCLEOTIDE SEQUENCE [LARGE SCALE GENOMIC DNA]</scope>
    <source>
        <strain evidence="7 8">DSM 109850</strain>
    </source>
</reference>
<evidence type="ECO:0000256" key="2">
    <source>
        <dbReference type="ARBA" id="ARBA00022670"/>
    </source>
</evidence>
<dbReference type="Gene3D" id="2.30.42.10">
    <property type="match status" value="1"/>
</dbReference>
<keyword evidence="8" id="KW-1185">Reference proteome</keyword>
<dbReference type="EMBL" id="JABBVZ010000028">
    <property type="protein sequence ID" value="NMP22660.1"/>
    <property type="molecule type" value="Genomic_DNA"/>
</dbReference>
<dbReference type="InterPro" id="IPR001478">
    <property type="entry name" value="PDZ"/>
</dbReference>
<dbReference type="InterPro" id="IPR004447">
    <property type="entry name" value="Peptidase_S41A"/>
</dbReference>
<dbReference type="AlphaFoldDB" id="A0A7Y0L3P9"/>
<dbReference type="InterPro" id="IPR055210">
    <property type="entry name" value="CtpA/B_N"/>
</dbReference>
<dbReference type="SUPFAM" id="SSF50156">
    <property type="entry name" value="PDZ domain-like"/>
    <property type="match status" value="1"/>
</dbReference>
<evidence type="ECO:0000313" key="8">
    <source>
        <dbReference type="Proteomes" id="UP000533476"/>
    </source>
</evidence>
<dbReference type="InterPro" id="IPR036034">
    <property type="entry name" value="PDZ_sf"/>
</dbReference>
<evidence type="ECO:0000256" key="1">
    <source>
        <dbReference type="ARBA" id="ARBA00009179"/>
    </source>
</evidence>
<evidence type="ECO:0000256" key="4">
    <source>
        <dbReference type="ARBA" id="ARBA00022825"/>
    </source>
</evidence>
<dbReference type="SMART" id="SM00245">
    <property type="entry name" value="TSPc"/>
    <property type="match status" value="1"/>
</dbReference>
<dbReference type="NCBIfam" id="TIGR00225">
    <property type="entry name" value="prc"/>
    <property type="match status" value="1"/>
</dbReference>
<evidence type="ECO:0000313" key="7">
    <source>
        <dbReference type="EMBL" id="NMP22660.1"/>
    </source>
</evidence>
<feature type="domain" description="PDZ" evidence="6">
    <location>
        <begin position="94"/>
        <end position="146"/>
    </location>
</feature>
<dbReference type="Pfam" id="PF22694">
    <property type="entry name" value="CtpB_N-like"/>
    <property type="match status" value="1"/>
</dbReference>
<dbReference type="GO" id="GO:0030288">
    <property type="term" value="C:outer membrane-bounded periplasmic space"/>
    <property type="evidence" value="ECO:0007669"/>
    <property type="project" value="TreeGrafter"/>
</dbReference>
<dbReference type="InterPro" id="IPR029045">
    <property type="entry name" value="ClpP/crotonase-like_dom_sf"/>
</dbReference>
<protein>
    <submittedName>
        <fullName evidence="7">S41 family peptidase</fullName>
    </submittedName>
</protein>
<accession>A0A7Y0L3P9</accession>
<evidence type="ECO:0000256" key="5">
    <source>
        <dbReference type="RuleBase" id="RU004404"/>
    </source>
</evidence>
<dbReference type="Proteomes" id="UP000533476">
    <property type="component" value="Unassembled WGS sequence"/>
</dbReference>
<dbReference type="Gene3D" id="3.90.226.10">
    <property type="entry name" value="2-enoyl-CoA Hydratase, Chain A, domain 1"/>
    <property type="match status" value="1"/>
</dbReference>
<dbReference type="InterPro" id="IPR041489">
    <property type="entry name" value="PDZ_6"/>
</dbReference>
<dbReference type="SUPFAM" id="SSF52096">
    <property type="entry name" value="ClpP/crotonase"/>
    <property type="match status" value="1"/>
</dbReference>
<dbReference type="GO" id="GO:0007165">
    <property type="term" value="P:signal transduction"/>
    <property type="evidence" value="ECO:0007669"/>
    <property type="project" value="TreeGrafter"/>
</dbReference>
<dbReference type="PANTHER" id="PTHR32060">
    <property type="entry name" value="TAIL-SPECIFIC PROTEASE"/>
    <property type="match status" value="1"/>
</dbReference>
<dbReference type="PROSITE" id="PS50106">
    <property type="entry name" value="PDZ"/>
    <property type="match status" value="1"/>
</dbReference>
<organism evidence="7 8">
    <name type="scientific">Sulfobacillus harzensis</name>
    <dbReference type="NCBI Taxonomy" id="2729629"/>
    <lineage>
        <taxon>Bacteria</taxon>
        <taxon>Bacillati</taxon>
        <taxon>Bacillota</taxon>
        <taxon>Clostridia</taxon>
        <taxon>Eubacteriales</taxon>
        <taxon>Clostridiales Family XVII. Incertae Sedis</taxon>
        <taxon>Sulfobacillus</taxon>
    </lineage>
</organism>
<sequence>MLMAGSSGATWWLTTRASQSQIPPSMRTSSQFRRFVSTYELIRRQSIWKNSPQQLLLGATNGMVNTLHDQFSDYLTGGQTANLNAMLDPTYVGIGIEVSFKASLVIQAVFPGTPAAKAGLKAGQQIVAINGHATHGMAPQAAMDLLHGRAGSQVTLTIRHGTGTRRFTLTRRTIAFPTVSSTMLPGGIAYLDISEFGQDTGSQVQAAWHQLLAHHPRGLVLDLRGKPGGELTQALRVADLWVPKGPVVTLKYKNQKRDETLDSTGPGTRLPIVVLVNGNTASAAEILSAAIQERQGGELVGTKTYGKGIVQEVIPLSGGASLKLTVARYYTPDGDYIEHKGLTPNVLVKEPAAIAPSDVPSQDPQLRAAIRVLEQRIAKDSGSR</sequence>
<keyword evidence="3 5" id="KW-0378">Hydrolase</keyword>
<dbReference type="GO" id="GO:0008236">
    <property type="term" value="F:serine-type peptidase activity"/>
    <property type="evidence" value="ECO:0007669"/>
    <property type="project" value="UniProtKB-KW"/>
</dbReference>
<dbReference type="CDD" id="cd07560">
    <property type="entry name" value="Peptidase_S41_CPP"/>
    <property type="match status" value="1"/>
</dbReference>
<dbReference type="GO" id="GO:0004175">
    <property type="term" value="F:endopeptidase activity"/>
    <property type="evidence" value="ECO:0007669"/>
    <property type="project" value="TreeGrafter"/>
</dbReference>
<dbReference type="SMART" id="SM00228">
    <property type="entry name" value="PDZ"/>
    <property type="match status" value="1"/>
</dbReference>
<proteinExistence type="inferred from homology"/>
<dbReference type="PANTHER" id="PTHR32060:SF30">
    <property type="entry name" value="CARBOXY-TERMINAL PROCESSING PROTEASE CTPA"/>
    <property type="match status" value="1"/>
</dbReference>
<keyword evidence="4 5" id="KW-0720">Serine protease</keyword>
<dbReference type="CDD" id="cd06782">
    <property type="entry name" value="cpPDZ_CPP-like"/>
    <property type="match status" value="1"/>
</dbReference>
<dbReference type="InterPro" id="IPR005151">
    <property type="entry name" value="Tail-specific_protease"/>
</dbReference>
<dbReference type="GO" id="GO:0006508">
    <property type="term" value="P:proteolysis"/>
    <property type="evidence" value="ECO:0007669"/>
    <property type="project" value="UniProtKB-KW"/>
</dbReference>
<comment type="caution">
    <text evidence="7">The sequence shown here is derived from an EMBL/GenBank/DDBJ whole genome shotgun (WGS) entry which is preliminary data.</text>
</comment>
<keyword evidence="2 5" id="KW-0645">Protease</keyword>
<gene>
    <name evidence="7" type="ORF">HIJ39_09885</name>
</gene>
<dbReference type="Pfam" id="PF03572">
    <property type="entry name" value="Peptidase_S41"/>
    <property type="match status" value="1"/>
</dbReference>
<evidence type="ECO:0000256" key="3">
    <source>
        <dbReference type="ARBA" id="ARBA00022801"/>
    </source>
</evidence>
<evidence type="ECO:0000259" key="6">
    <source>
        <dbReference type="PROSITE" id="PS50106"/>
    </source>
</evidence>
<dbReference type="Pfam" id="PF17820">
    <property type="entry name" value="PDZ_6"/>
    <property type="match status" value="1"/>
</dbReference>
<name>A0A7Y0L3P9_9FIRM</name>
<comment type="similarity">
    <text evidence="1 5">Belongs to the peptidase S41A family.</text>
</comment>